<keyword evidence="3" id="KW-0813">Transport</keyword>
<name>A0ABR6WZT8_9BURK</name>
<evidence type="ECO:0008006" key="15">
    <source>
        <dbReference type="Google" id="ProtNLM"/>
    </source>
</evidence>
<keyword evidence="8 10" id="KW-1133">Transmembrane helix</keyword>
<comment type="subcellular location">
    <subcellularLocation>
        <location evidence="1">Cell inner membrane</location>
        <topology evidence="1">Single-pass membrane protein</topology>
    </subcellularLocation>
</comment>
<dbReference type="PIRSF" id="PIRSF015761">
    <property type="entry name" value="Protein_L"/>
    <property type="match status" value="1"/>
</dbReference>
<evidence type="ECO:0000259" key="11">
    <source>
        <dbReference type="Pfam" id="PF05134"/>
    </source>
</evidence>
<dbReference type="Proteomes" id="UP000648257">
    <property type="component" value="Unassembled WGS sequence"/>
</dbReference>
<dbReference type="Pfam" id="PF05134">
    <property type="entry name" value="T2SSL"/>
    <property type="match status" value="1"/>
</dbReference>
<feature type="domain" description="GspL periplasmic" evidence="12">
    <location>
        <begin position="270"/>
        <end position="362"/>
    </location>
</feature>
<evidence type="ECO:0000256" key="9">
    <source>
        <dbReference type="ARBA" id="ARBA00023136"/>
    </source>
</evidence>
<evidence type="ECO:0000256" key="8">
    <source>
        <dbReference type="ARBA" id="ARBA00022989"/>
    </source>
</evidence>
<evidence type="ECO:0000259" key="12">
    <source>
        <dbReference type="Pfam" id="PF12693"/>
    </source>
</evidence>
<feature type="transmembrane region" description="Helical" evidence="10">
    <location>
        <begin position="273"/>
        <end position="291"/>
    </location>
</feature>
<comment type="similarity">
    <text evidence="2">Belongs to the GSP L family.</text>
</comment>
<evidence type="ECO:0000256" key="6">
    <source>
        <dbReference type="ARBA" id="ARBA00022692"/>
    </source>
</evidence>
<dbReference type="Gene3D" id="3.30.420.380">
    <property type="match status" value="1"/>
</dbReference>
<evidence type="ECO:0000256" key="4">
    <source>
        <dbReference type="ARBA" id="ARBA00022475"/>
    </source>
</evidence>
<reference evidence="13 14" key="1">
    <citation type="submission" date="2020-08" db="EMBL/GenBank/DDBJ databases">
        <title>Novel species isolated from subtropical streams in China.</title>
        <authorList>
            <person name="Lu H."/>
        </authorList>
    </citation>
    <scope>NUCLEOTIDE SEQUENCE [LARGE SCALE GENOMIC DNA]</scope>
    <source>
        <strain evidence="13 14">KACC 16656</strain>
    </source>
</reference>
<keyword evidence="7" id="KW-0653">Protein transport</keyword>
<evidence type="ECO:0000256" key="1">
    <source>
        <dbReference type="ARBA" id="ARBA00004377"/>
    </source>
</evidence>
<protein>
    <recommendedName>
        <fullName evidence="15">General secretion pathway protein L</fullName>
    </recommendedName>
</protein>
<organism evidence="13 14">
    <name type="scientific">Undibacterium seohonense</name>
    <dbReference type="NCBI Taxonomy" id="1344950"/>
    <lineage>
        <taxon>Bacteria</taxon>
        <taxon>Pseudomonadati</taxon>
        <taxon>Pseudomonadota</taxon>
        <taxon>Betaproteobacteria</taxon>
        <taxon>Burkholderiales</taxon>
        <taxon>Oxalobacteraceae</taxon>
        <taxon>Undibacterium</taxon>
    </lineage>
</organism>
<gene>
    <name evidence="13" type="ORF">H8K52_01000</name>
</gene>
<evidence type="ECO:0000256" key="10">
    <source>
        <dbReference type="SAM" id="Phobius"/>
    </source>
</evidence>
<evidence type="ECO:0000256" key="7">
    <source>
        <dbReference type="ARBA" id="ARBA00022927"/>
    </source>
</evidence>
<dbReference type="InterPro" id="IPR007812">
    <property type="entry name" value="T2SS_protein-GspL"/>
</dbReference>
<keyword evidence="9 10" id="KW-0472">Membrane</keyword>
<sequence>MASTLYIQLPPKVVADTLGGWDSQTFSYCLASAEKNILQQGRHAFSTLQELSKDAGQLVLLVSASDVSFLRVAVPPMPFAKIKAALPNLLEEQLLADPADLLFVATPPVDGFCGVAVVVRSWMEQVLGLGTQLGAGRISAFAMSESTMQHDDMSTILIESEATNYRMLEVTVKSADQIASGLCIDVQNMDLHDPSLIKQIQNAIDVLAPKANVLFYVDSALQTCLQNVDVHERQVKFSNLDWKSKIGGISNQTLDLFSSLNLEGKHSFDWYKWRWTMSLLMAMLLISLFALNWKWWSLRREANSIRDSIQATYQNSFPKEPASRLPLFQMQQKIDTAKKLAGQSSNDDFLVLAAQFAQAWDQLVPTQNVSTVANMEYREHSLFVTPKNLSDVPLEQLKSALKERGLKSDVKDGAIKISVEAGGM</sequence>
<evidence type="ECO:0000256" key="5">
    <source>
        <dbReference type="ARBA" id="ARBA00022519"/>
    </source>
</evidence>
<keyword evidence="14" id="KW-1185">Reference proteome</keyword>
<keyword evidence="4" id="KW-1003">Cell membrane</keyword>
<accession>A0ABR6WZT8</accession>
<dbReference type="SUPFAM" id="SSF53067">
    <property type="entry name" value="Actin-like ATPase domain"/>
    <property type="match status" value="1"/>
</dbReference>
<dbReference type="InterPro" id="IPR025691">
    <property type="entry name" value="GspL_pp_dom"/>
</dbReference>
<keyword evidence="6 10" id="KW-0812">Transmembrane</keyword>
<keyword evidence="5" id="KW-0997">Cell inner membrane</keyword>
<evidence type="ECO:0000313" key="14">
    <source>
        <dbReference type="Proteomes" id="UP000648257"/>
    </source>
</evidence>
<dbReference type="InterPro" id="IPR024230">
    <property type="entry name" value="GspL_cyto_dom"/>
</dbReference>
<dbReference type="NCBIfam" id="TIGR01709">
    <property type="entry name" value="typeII_sec_gspL"/>
    <property type="match status" value="2"/>
</dbReference>
<feature type="domain" description="GspL cytoplasmic actin-ATPase-like" evidence="11">
    <location>
        <begin position="31"/>
        <end position="134"/>
    </location>
</feature>
<proteinExistence type="inferred from homology"/>
<dbReference type="Pfam" id="PF12693">
    <property type="entry name" value="GspL_C"/>
    <property type="match status" value="1"/>
</dbReference>
<evidence type="ECO:0000256" key="2">
    <source>
        <dbReference type="ARBA" id="ARBA00005318"/>
    </source>
</evidence>
<dbReference type="EMBL" id="JACOFW010000001">
    <property type="protein sequence ID" value="MBC3805918.1"/>
    <property type="molecule type" value="Genomic_DNA"/>
</dbReference>
<evidence type="ECO:0000313" key="13">
    <source>
        <dbReference type="EMBL" id="MBC3805918.1"/>
    </source>
</evidence>
<comment type="caution">
    <text evidence="13">The sequence shown here is derived from an EMBL/GenBank/DDBJ whole genome shotgun (WGS) entry which is preliminary data.</text>
</comment>
<evidence type="ECO:0000256" key="3">
    <source>
        <dbReference type="ARBA" id="ARBA00022448"/>
    </source>
</evidence>
<dbReference type="InterPro" id="IPR043129">
    <property type="entry name" value="ATPase_NBD"/>
</dbReference>
<dbReference type="RefSeq" id="WP_186920643.1">
    <property type="nucleotide sequence ID" value="NZ_JACOFW010000001.1"/>
</dbReference>